<dbReference type="InterPro" id="IPR003141">
    <property type="entry name" value="Pol/His_phosphatase_N"/>
</dbReference>
<evidence type="ECO:0000256" key="18">
    <source>
        <dbReference type="ARBA" id="ARBA00044632"/>
    </source>
</evidence>
<dbReference type="Pfam" id="PF14791">
    <property type="entry name" value="DNA_pol_B_thumb"/>
    <property type="match status" value="1"/>
</dbReference>
<sequence length="579" mass="65836">MGEETVDKKFVAEILDEIADILELKGEIEFKVMAYRKASRIIREVKGDLKELVDSGELAKVKGIGPNLFEKIKEIVDTGHSKYYEELKKSIPEGLFELLQVRGLGPKRIKAIYEKLGVTTLAELEYACRENRLLKLEGFGKTIQEKVLKEIERLKRSAEYHLLSSAHAVAEFVDSFIRSNLDVIDFTITGSWRRRKEIIRDIDVVINAKEKDFKGIKETIQKKFPSAKILSVDHNFISLISEFGMQVDFVLADEDYAFKVFYTTGSKEFLSKIGEYFLKSGLKLNSDGIFKNGEKIKFSKEEQIFNKLGISFIPPELREGLDEIDLALKGEIPELLNEKDIIGIFHVHSTYSDGSDTLEDMIAECERVGLKFVGIADHSKSAYYAGGLTEDRLEQQWNEIDNLQKKFKIKILKGTEVDILPDGSLDYSDEILSKFDFVIASIHSRFKMTEEEATQRIIKAMNNPYVTILGHPTGRLLLGREGYPVNMKKIIDEASKLGVAIEFNANPHRLDIDWRFIRYAISKGVKISINPDAHATGEIHYTFLSLGTARKGMLTKSDVLNAMSVEQVQNFLKTHRLKK</sequence>
<dbReference type="InterPro" id="IPR010996">
    <property type="entry name" value="HHH_MUS81"/>
</dbReference>
<dbReference type="InterPro" id="IPR003583">
    <property type="entry name" value="Hlx-hairpin-Hlx_DNA-bd_motif"/>
</dbReference>
<dbReference type="EMBL" id="FAOP01000006">
    <property type="protein sequence ID" value="CUU06692.1"/>
    <property type="molecule type" value="Genomic_DNA"/>
</dbReference>
<proteinExistence type="predicted"/>
<evidence type="ECO:0000256" key="21">
    <source>
        <dbReference type="ARBA" id="ARBA00049244"/>
    </source>
</evidence>
<keyword evidence="8" id="KW-0808">Transferase</keyword>
<dbReference type="PANTHER" id="PTHR36928:SF1">
    <property type="entry name" value="PHOSPHATASE YCDX-RELATED"/>
    <property type="match status" value="1"/>
</dbReference>
<evidence type="ECO:0000256" key="15">
    <source>
        <dbReference type="ARBA" id="ARBA00023204"/>
    </source>
</evidence>
<dbReference type="GO" id="GO:0005829">
    <property type="term" value="C:cytosol"/>
    <property type="evidence" value="ECO:0007669"/>
    <property type="project" value="TreeGrafter"/>
</dbReference>
<evidence type="ECO:0000259" key="23">
    <source>
        <dbReference type="SMART" id="SM00481"/>
    </source>
</evidence>
<dbReference type="Gene3D" id="3.30.210.10">
    <property type="entry name" value="DNA polymerase, thumb domain"/>
    <property type="match status" value="1"/>
</dbReference>
<evidence type="ECO:0000256" key="11">
    <source>
        <dbReference type="ARBA" id="ARBA00022763"/>
    </source>
</evidence>
<gene>
    <name evidence="25" type="ORF">JGI4_01577</name>
</gene>
<dbReference type="FunFam" id="3.20.20.140:FF:000047">
    <property type="entry name" value="PHP domain-containing protein"/>
    <property type="match status" value="1"/>
</dbReference>
<dbReference type="SMART" id="SM00481">
    <property type="entry name" value="POLIIIAc"/>
    <property type="match status" value="1"/>
</dbReference>
<dbReference type="InterPro" id="IPR022311">
    <property type="entry name" value="PolX-like"/>
</dbReference>
<dbReference type="Pfam" id="PF14716">
    <property type="entry name" value="HHH_8"/>
    <property type="match status" value="1"/>
</dbReference>
<evidence type="ECO:0000256" key="8">
    <source>
        <dbReference type="ARBA" id="ARBA00022679"/>
    </source>
</evidence>
<accession>A0A0P1NYN5</accession>
<dbReference type="InterPro" id="IPR043519">
    <property type="entry name" value="NT_sf"/>
</dbReference>
<dbReference type="InterPro" id="IPR037160">
    <property type="entry name" value="DNA_Pol_thumb_sf"/>
</dbReference>
<feature type="domain" description="Helix-hairpin-helix DNA-binding motif class 1" evidence="22">
    <location>
        <begin position="96"/>
        <end position="115"/>
    </location>
</feature>
<dbReference type="InterPro" id="IPR047967">
    <property type="entry name" value="PolX_PHP"/>
</dbReference>
<accession>A0A0P1LTL1</accession>
<keyword evidence="9" id="KW-0548">Nucleotidyltransferase</keyword>
<dbReference type="Gene3D" id="3.20.20.140">
    <property type="entry name" value="Metal-dependent hydrolases"/>
    <property type="match status" value="1"/>
</dbReference>
<evidence type="ECO:0000313" key="25">
    <source>
        <dbReference type="EMBL" id="CUU06692.1"/>
    </source>
</evidence>
<evidence type="ECO:0000256" key="4">
    <source>
        <dbReference type="ARBA" id="ARBA00012720"/>
    </source>
</evidence>
<dbReference type="GO" id="GO:0042578">
    <property type="term" value="F:phosphoric ester hydrolase activity"/>
    <property type="evidence" value="ECO:0007669"/>
    <property type="project" value="TreeGrafter"/>
</dbReference>
<dbReference type="SUPFAM" id="SSF89550">
    <property type="entry name" value="PHP domain-like"/>
    <property type="match status" value="1"/>
</dbReference>
<evidence type="ECO:0000256" key="9">
    <source>
        <dbReference type="ARBA" id="ARBA00022695"/>
    </source>
</evidence>
<dbReference type="CDD" id="cd07436">
    <property type="entry name" value="PHP_PolX"/>
    <property type="match status" value="1"/>
</dbReference>
<dbReference type="InterPro" id="IPR002008">
    <property type="entry name" value="DNA_pol_X_beta-like"/>
</dbReference>
<feature type="domain" description="DNA-directed DNA polymerase X" evidence="24">
    <location>
        <begin position="5"/>
        <end position="319"/>
    </location>
</feature>
<dbReference type="InterPro" id="IPR002054">
    <property type="entry name" value="DNA-dir_DNA_pol_X"/>
</dbReference>
<name>A0A0P1LB27_9BACT</name>
<comment type="cofactor">
    <cofactor evidence="1">
        <name>Mg(2+)</name>
        <dbReference type="ChEBI" id="CHEBI:18420"/>
    </cofactor>
</comment>
<evidence type="ECO:0000256" key="6">
    <source>
        <dbReference type="ARBA" id="ARBA00022481"/>
    </source>
</evidence>
<dbReference type="InterPro" id="IPR004013">
    <property type="entry name" value="PHP_dom"/>
</dbReference>
<accession>A0A0S4N656</accession>
<evidence type="ECO:0000256" key="19">
    <source>
        <dbReference type="ARBA" id="ARBA00044678"/>
    </source>
</evidence>
<evidence type="ECO:0000256" key="16">
    <source>
        <dbReference type="ARBA" id="ARBA00035717"/>
    </source>
</evidence>
<evidence type="ECO:0000256" key="14">
    <source>
        <dbReference type="ARBA" id="ARBA00023053"/>
    </source>
</evidence>
<evidence type="ECO:0000313" key="26">
    <source>
        <dbReference type="Proteomes" id="UP000182011"/>
    </source>
</evidence>
<keyword evidence="6" id="KW-0488">Methylation</keyword>
<evidence type="ECO:0000256" key="5">
    <source>
        <dbReference type="ARBA" id="ARBA00020020"/>
    </source>
</evidence>
<evidence type="ECO:0000256" key="10">
    <source>
        <dbReference type="ARBA" id="ARBA00022705"/>
    </source>
</evidence>
<evidence type="ECO:0000256" key="2">
    <source>
        <dbReference type="ARBA" id="ARBA00004496"/>
    </source>
</evidence>
<keyword evidence="15" id="KW-0234">DNA repair</keyword>
<keyword evidence="13" id="KW-0239">DNA-directed DNA polymerase</keyword>
<dbReference type="InterPro" id="IPR029398">
    <property type="entry name" value="PolB_thumb"/>
</dbReference>
<comment type="catalytic activity">
    <reaction evidence="21">
        <text>DNA(n) + a 2'-deoxyribonucleoside 5'-triphosphate = DNA(n+1) + diphosphate</text>
        <dbReference type="Rhea" id="RHEA:22508"/>
        <dbReference type="Rhea" id="RHEA-COMP:17339"/>
        <dbReference type="Rhea" id="RHEA-COMP:17340"/>
        <dbReference type="ChEBI" id="CHEBI:33019"/>
        <dbReference type="ChEBI" id="CHEBI:61560"/>
        <dbReference type="ChEBI" id="CHEBI:173112"/>
        <dbReference type="EC" id="2.7.7.7"/>
    </reaction>
</comment>
<accession>A0A0P1LEJ7</accession>
<dbReference type="SUPFAM" id="SSF47802">
    <property type="entry name" value="DNA polymerase beta, N-terminal domain-like"/>
    <property type="match status" value="1"/>
</dbReference>
<evidence type="ECO:0000256" key="17">
    <source>
        <dbReference type="ARBA" id="ARBA00035726"/>
    </source>
</evidence>
<dbReference type="NCBIfam" id="NF006375">
    <property type="entry name" value="PRK08609.1"/>
    <property type="match status" value="1"/>
</dbReference>
<dbReference type="CDD" id="cd00141">
    <property type="entry name" value="NT_POLXc"/>
    <property type="match status" value="1"/>
</dbReference>
<keyword evidence="10" id="KW-0235">DNA replication</keyword>
<accession>A0A0P1LB27</accession>
<dbReference type="GO" id="GO:0006281">
    <property type="term" value="P:DNA repair"/>
    <property type="evidence" value="ECO:0007669"/>
    <property type="project" value="UniProtKB-KW"/>
</dbReference>
<evidence type="ECO:0000259" key="22">
    <source>
        <dbReference type="SMART" id="SM00278"/>
    </source>
</evidence>
<evidence type="ECO:0000256" key="20">
    <source>
        <dbReference type="ARBA" id="ARBA00045548"/>
    </source>
</evidence>
<dbReference type="InterPro" id="IPR050243">
    <property type="entry name" value="PHP_phosphatase"/>
</dbReference>
<dbReference type="EC" id="2.7.7.7" evidence="3"/>
<dbReference type="GO" id="GO:0140078">
    <property type="term" value="F:class I DNA-(apurinic or apyrimidinic site) endonuclease activity"/>
    <property type="evidence" value="ECO:0007669"/>
    <property type="project" value="UniProtKB-EC"/>
</dbReference>
<keyword evidence="12" id="KW-0832">Ubl conjugation</keyword>
<comment type="function">
    <text evidence="20">Repair polymerase that plays a key role in base-excision repair. During this process, the damaged base is excised by specific DNA glycosylases, the DNA backbone is nicked at the abasic site by an apurinic/apyrimidic (AP) endonuclease, and POLB removes 5'-deoxyribose-phosphate from the preincised AP site acting as a 5'-deoxyribose-phosphate lyase (5'-dRP lyase); through its DNA polymerase activity, it adds one nucleotide to the 3' end of the arising single-nucleotide gap. Conducts 'gap-filling' DNA synthesis in a stepwise distributive fashion rather than in a processive fashion as for other DNA polymerases. It is also able to cleave sugar-phosphate bonds 3' to an intact AP site, acting as an AP lyase.</text>
</comment>
<accession>A0A0P1LV70</accession>
<dbReference type="GO" id="GO:0008270">
    <property type="term" value="F:zinc ion binding"/>
    <property type="evidence" value="ECO:0007669"/>
    <property type="project" value="TreeGrafter"/>
</dbReference>
<feature type="domain" description="Helix-hairpin-helix DNA-binding motif class 1" evidence="22">
    <location>
        <begin position="56"/>
        <end position="75"/>
    </location>
</feature>
<dbReference type="InterPro" id="IPR016195">
    <property type="entry name" value="Pol/histidinol_Pase-like"/>
</dbReference>
<evidence type="ECO:0000256" key="7">
    <source>
        <dbReference type="ARBA" id="ARBA00022634"/>
    </source>
</evidence>
<dbReference type="Gene3D" id="1.10.150.110">
    <property type="entry name" value="DNA polymerase beta, N-terminal domain-like"/>
    <property type="match status" value="1"/>
</dbReference>
<evidence type="ECO:0000256" key="12">
    <source>
        <dbReference type="ARBA" id="ARBA00022843"/>
    </source>
</evidence>
<accession>A0A0P1LRU1</accession>
<comment type="catalytic activity">
    <reaction evidence="19">
        <text>a 5'-end 2'-deoxyribose-2'-deoxyribonucleotide-DNA = (2E,4S)-4-hydroxypenten-2-al-5-phosphate + a 5'-end 5'-phospho-2'-deoxyribonucleoside-DNA + H(+)</text>
        <dbReference type="Rhea" id="RHEA:76255"/>
        <dbReference type="Rhea" id="RHEA-COMP:13180"/>
        <dbReference type="Rhea" id="RHEA-COMP:18657"/>
        <dbReference type="ChEBI" id="CHEBI:15378"/>
        <dbReference type="ChEBI" id="CHEBI:136412"/>
        <dbReference type="ChEBI" id="CHEBI:195194"/>
        <dbReference type="ChEBI" id="CHEBI:195195"/>
    </reaction>
</comment>
<feature type="domain" description="Polymerase/histidinol phosphatase N-terminal" evidence="23">
    <location>
        <begin position="343"/>
        <end position="421"/>
    </location>
</feature>
<dbReference type="Gene3D" id="3.30.460.10">
    <property type="entry name" value="Beta Polymerase, domain 2"/>
    <property type="match status" value="1"/>
</dbReference>
<dbReference type="Pfam" id="PF14520">
    <property type="entry name" value="HHH_5"/>
    <property type="match status" value="1"/>
</dbReference>
<accession>A0A0N7MRZ5</accession>
<keyword evidence="7" id="KW-0237">DNA synthesis</keyword>
<keyword evidence="14" id="KW-0915">Sodium</keyword>
<evidence type="ECO:0000259" key="24">
    <source>
        <dbReference type="SMART" id="SM00483"/>
    </source>
</evidence>
<evidence type="ECO:0000256" key="3">
    <source>
        <dbReference type="ARBA" id="ARBA00012417"/>
    </source>
</evidence>
<dbReference type="InterPro" id="IPR027421">
    <property type="entry name" value="DNA_pol_lamdba_lyase_dom_sf"/>
</dbReference>
<feature type="domain" description="Helix-hairpin-helix DNA-binding motif class 1" evidence="22">
    <location>
        <begin position="131"/>
        <end position="150"/>
    </location>
</feature>
<dbReference type="GO" id="GO:0003887">
    <property type="term" value="F:DNA-directed DNA polymerase activity"/>
    <property type="evidence" value="ECO:0007669"/>
    <property type="project" value="UniProtKB-KW"/>
</dbReference>
<protein>
    <recommendedName>
        <fullName evidence="5">DNA polymerase beta</fullName>
        <ecNumber evidence="3">2.7.7.7</ecNumber>
        <ecNumber evidence="4">4.2.99.18</ecNumber>
    </recommendedName>
    <alternativeName>
        <fullName evidence="16">5'-deoxyribose-phosphate lyase</fullName>
    </alternativeName>
    <alternativeName>
        <fullName evidence="17">AP lyase</fullName>
    </alternativeName>
</protein>
<comment type="subcellular location">
    <subcellularLocation>
        <location evidence="2">Cytoplasm</location>
    </subcellularLocation>
</comment>
<dbReference type="GO" id="GO:0003677">
    <property type="term" value="F:DNA binding"/>
    <property type="evidence" value="ECO:0007669"/>
    <property type="project" value="InterPro"/>
</dbReference>
<dbReference type="Proteomes" id="UP000182011">
    <property type="component" value="Unassembled WGS sequence"/>
</dbReference>
<organism evidence="25 26">
    <name type="scientific">Candidatus Kryptonium thompsonii</name>
    <dbReference type="NCBI Taxonomy" id="1633631"/>
    <lineage>
        <taxon>Bacteria</taxon>
        <taxon>Pseudomonadati</taxon>
        <taxon>Candidatus Kryptoniota</taxon>
        <taxon>Candidatus Kryptonium</taxon>
    </lineage>
</organism>
<dbReference type="Gene3D" id="1.10.150.20">
    <property type="entry name" value="5' to 3' exonuclease, C-terminal subdomain"/>
    <property type="match status" value="1"/>
</dbReference>
<evidence type="ECO:0000256" key="1">
    <source>
        <dbReference type="ARBA" id="ARBA00001946"/>
    </source>
</evidence>
<reference evidence="25 26" key="1">
    <citation type="submission" date="2015-11" db="EMBL/GenBank/DDBJ databases">
        <authorList>
            <person name="Zhang Y."/>
            <person name="Guo Z."/>
        </authorList>
    </citation>
    <scope>NUCLEOTIDE SEQUENCE [LARGE SCALE GENOMIC DNA]</scope>
    <source>
        <strain evidence="25">JGI-4</strain>
    </source>
</reference>
<keyword evidence="11" id="KW-0227">DNA damage</keyword>
<dbReference type="SMART" id="SM00278">
    <property type="entry name" value="HhH1"/>
    <property type="match status" value="3"/>
</dbReference>
<dbReference type="RefSeq" id="WP_234697896.1">
    <property type="nucleotide sequence ID" value="NZ_CZVJ01000020.1"/>
</dbReference>
<dbReference type="STRING" id="1633631.GCA_001442925_01572"/>
<dbReference type="PRINTS" id="PR00870">
    <property type="entry name" value="DNAPOLXBETA"/>
</dbReference>
<dbReference type="SUPFAM" id="SSF81301">
    <property type="entry name" value="Nucleotidyltransferase"/>
    <property type="match status" value="1"/>
</dbReference>
<comment type="catalytic activity">
    <reaction evidence="18">
        <text>2'-deoxyribonucleotide-(2'-deoxyribose 5'-phosphate)-2'-deoxyribonucleotide-DNA = a 3'-end 2'-deoxyribonucleotide-(2,3-dehydro-2,3-deoxyribose 5'-phosphate)-DNA + a 5'-end 5'-phospho-2'-deoxyribonucleoside-DNA + H(+)</text>
        <dbReference type="Rhea" id="RHEA:66592"/>
        <dbReference type="Rhea" id="RHEA-COMP:13180"/>
        <dbReference type="Rhea" id="RHEA-COMP:16897"/>
        <dbReference type="Rhea" id="RHEA-COMP:17067"/>
        <dbReference type="ChEBI" id="CHEBI:15378"/>
        <dbReference type="ChEBI" id="CHEBI:136412"/>
        <dbReference type="ChEBI" id="CHEBI:157695"/>
        <dbReference type="ChEBI" id="CHEBI:167181"/>
        <dbReference type="EC" id="4.2.99.18"/>
    </reaction>
</comment>
<dbReference type="SMART" id="SM00483">
    <property type="entry name" value="POLXc"/>
    <property type="match status" value="1"/>
</dbReference>
<dbReference type="PIRSF" id="PIRSF005047">
    <property type="entry name" value="UCP005047_YshC"/>
    <property type="match status" value="1"/>
</dbReference>
<dbReference type="EC" id="4.2.99.18" evidence="4"/>
<dbReference type="Pfam" id="PF02811">
    <property type="entry name" value="PHP"/>
    <property type="match status" value="1"/>
</dbReference>
<dbReference type="AlphaFoldDB" id="A0A0P1LB27"/>
<evidence type="ECO:0000256" key="13">
    <source>
        <dbReference type="ARBA" id="ARBA00022932"/>
    </source>
</evidence>
<accession>A0A0P1N0U6</accession>
<dbReference type="PANTHER" id="PTHR36928">
    <property type="entry name" value="PHOSPHATASE YCDX-RELATED"/>
    <property type="match status" value="1"/>
</dbReference>